<keyword evidence="3" id="KW-1185">Reference proteome</keyword>
<gene>
    <name evidence="2" type="ORF">PCOR1329_LOCUS39420</name>
</gene>
<proteinExistence type="predicted"/>
<keyword evidence="1" id="KW-1133">Transmembrane helix</keyword>
<dbReference type="EMBL" id="CAUYUJ010014760">
    <property type="protein sequence ID" value="CAK0845707.1"/>
    <property type="molecule type" value="Genomic_DNA"/>
</dbReference>
<protein>
    <submittedName>
        <fullName evidence="2">Uncharacterized protein</fullName>
    </submittedName>
</protein>
<accession>A0ABN9TII6</accession>
<evidence type="ECO:0000256" key="1">
    <source>
        <dbReference type="SAM" id="Phobius"/>
    </source>
</evidence>
<dbReference type="Proteomes" id="UP001189429">
    <property type="component" value="Unassembled WGS sequence"/>
</dbReference>
<evidence type="ECO:0000313" key="3">
    <source>
        <dbReference type="Proteomes" id="UP001189429"/>
    </source>
</evidence>
<feature type="non-terminal residue" evidence="2">
    <location>
        <position position="225"/>
    </location>
</feature>
<sequence length="225" mass="25533">RRQMLAYARPPNSLFLTNRLFTVRNVQPGVPGLRLEHVLFDSMHFADLGILAYFMAAVLWLLVRLGYFRNCVDAGRDEVGAAMGDASKQFQIVSARSGERHDPVQLGGVKPLTVGEGMVEYCAVMKSQPRNMEELALLRLQAVVDWAMNAWIATGHSCQMKWHVFGKHIVDQARWAGNPARPRNYRGESENFDTRKRAASINRTKFAVNSWVTWYLSHIQKQADT</sequence>
<reference evidence="2" key="1">
    <citation type="submission" date="2023-10" db="EMBL/GenBank/DDBJ databases">
        <authorList>
            <person name="Chen Y."/>
            <person name="Shah S."/>
            <person name="Dougan E. K."/>
            <person name="Thang M."/>
            <person name="Chan C."/>
        </authorList>
    </citation>
    <scope>NUCLEOTIDE SEQUENCE [LARGE SCALE GENOMIC DNA]</scope>
</reference>
<organism evidence="2 3">
    <name type="scientific">Prorocentrum cordatum</name>
    <dbReference type="NCBI Taxonomy" id="2364126"/>
    <lineage>
        <taxon>Eukaryota</taxon>
        <taxon>Sar</taxon>
        <taxon>Alveolata</taxon>
        <taxon>Dinophyceae</taxon>
        <taxon>Prorocentrales</taxon>
        <taxon>Prorocentraceae</taxon>
        <taxon>Prorocentrum</taxon>
    </lineage>
</organism>
<keyword evidence="1" id="KW-0812">Transmembrane</keyword>
<keyword evidence="1" id="KW-0472">Membrane</keyword>
<feature type="transmembrane region" description="Helical" evidence="1">
    <location>
        <begin position="43"/>
        <end position="63"/>
    </location>
</feature>
<name>A0ABN9TII6_9DINO</name>
<feature type="non-terminal residue" evidence="2">
    <location>
        <position position="1"/>
    </location>
</feature>
<comment type="caution">
    <text evidence="2">The sequence shown here is derived from an EMBL/GenBank/DDBJ whole genome shotgun (WGS) entry which is preliminary data.</text>
</comment>
<evidence type="ECO:0000313" key="2">
    <source>
        <dbReference type="EMBL" id="CAK0845707.1"/>
    </source>
</evidence>